<gene>
    <name evidence="1" type="ORF">EC844_11520</name>
</gene>
<reference evidence="1 2" key="1">
    <citation type="submission" date="2019-03" db="EMBL/GenBank/DDBJ databases">
        <title>Genomic analyses of the natural microbiome of Caenorhabditis elegans.</title>
        <authorList>
            <person name="Samuel B."/>
        </authorList>
    </citation>
    <scope>NUCLEOTIDE SEQUENCE [LARGE SCALE GENOMIC DNA]</scope>
    <source>
        <strain evidence="1 2">JUb89</strain>
    </source>
</reference>
<organism evidence="1 2">
    <name type="scientific">Acinetobacter calcoaceticus</name>
    <dbReference type="NCBI Taxonomy" id="471"/>
    <lineage>
        <taxon>Bacteria</taxon>
        <taxon>Pseudomonadati</taxon>
        <taxon>Pseudomonadota</taxon>
        <taxon>Gammaproteobacteria</taxon>
        <taxon>Moraxellales</taxon>
        <taxon>Moraxellaceae</taxon>
        <taxon>Acinetobacter</taxon>
        <taxon>Acinetobacter calcoaceticus/baumannii complex</taxon>
    </lineage>
</organism>
<proteinExistence type="predicted"/>
<sequence>MSQSLDGLHFSLDPITQKSSSAVVGKAILAEALALIDHHTAQQVLEEKNWRKNYPQYFKSLVEHGIRSTQDTISIAKQGLHKAHHSFDFYRHGQRYLLKDVMDIAAIEKLYSIKITGQSQQAPEWYIPYHGQKLTGQALSQQLDAWTEQGIIEPSHAQALKHVQAHPEWLDLSQRTMVLFGAGSEAGPLQWLAKWKANIIAIDLPNPKVWEKIITTVRDGNATLYAPCLEDLPADMPLDQIQAKVGANLLTQIPEIAHWLAQHPQQLDLAAIAYLDGEKHVRVSMAMDSIMSYISTEKPDSSLMYMCTPTDVYAVSQDTIHASTCKYQQRSALEKVISKGVSTLSMKNFFKRNNQQLIQADNDKCYGISDCIVVEQGPNYALAKRLQQWRATLSRHQGQQVSINIAPSTTTRSVTKNPLLKAAFSGAKLFDVEAFEPETTNAIMAALWVHDLCHPHALANPSNTLEHPLELMMDGANHGGLWHVGYLARTALPFAALYGFAAEKVPVKKLWSKLKSKATPK</sequence>
<name>A0A4R1XPU5_ACICA</name>
<dbReference type="AlphaFoldDB" id="A0A4R1XPU5"/>
<comment type="caution">
    <text evidence="1">The sequence shown here is derived from an EMBL/GenBank/DDBJ whole genome shotgun (WGS) entry which is preliminary data.</text>
</comment>
<dbReference type="Proteomes" id="UP000294963">
    <property type="component" value="Unassembled WGS sequence"/>
</dbReference>
<dbReference type="OrthoDB" id="1917183at2"/>
<accession>A0A4R1XPU5</accession>
<protein>
    <submittedName>
        <fullName evidence="1">Uncharacterized protein</fullName>
    </submittedName>
</protein>
<dbReference type="EMBL" id="SLVJ01000015">
    <property type="protein sequence ID" value="TCM65182.1"/>
    <property type="molecule type" value="Genomic_DNA"/>
</dbReference>
<evidence type="ECO:0000313" key="2">
    <source>
        <dbReference type="Proteomes" id="UP000294963"/>
    </source>
</evidence>
<keyword evidence="2" id="KW-1185">Reference proteome</keyword>
<evidence type="ECO:0000313" key="1">
    <source>
        <dbReference type="EMBL" id="TCM65182.1"/>
    </source>
</evidence>